<proteinExistence type="predicted"/>
<dbReference type="VEuPathDB" id="TriTrypDB:BSAL_47605"/>
<evidence type="ECO:0000313" key="8">
    <source>
        <dbReference type="Proteomes" id="UP000051952"/>
    </source>
</evidence>
<dbReference type="InterPro" id="IPR011011">
    <property type="entry name" value="Znf_FYVE_PHD"/>
</dbReference>
<dbReference type="PROSITE" id="PS50178">
    <property type="entry name" value="ZF_FYVE"/>
    <property type="match status" value="1"/>
</dbReference>
<feature type="region of interest" description="Disordered" evidence="5">
    <location>
        <begin position="568"/>
        <end position="674"/>
    </location>
</feature>
<evidence type="ECO:0000256" key="2">
    <source>
        <dbReference type="ARBA" id="ARBA00022771"/>
    </source>
</evidence>
<gene>
    <name evidence="7" type="ORF">BSAL_47605</name>
</gene>
<feature type="compositionally biased region" description="Pro residues" evidence="5">
    <location>
        <begin position="665"/>
        <end position="674"/>
    </location>
</feature>
<dbReference type="Proteomes" id="UP000051952">
    <property type="component" value="Unassembled WGS sequence"/>
</dbReference>
<keyword evidence="1" id="KW-0479">Metal-binding</keyword>
<evidence type="ECO:0000256" key="1">
    <source>
        <dbReference type="ARBA" id="ARBA00022723"/>
    </source>
</evidence>
<keyword evidence="2 4" id="KW-0863">Zinc-finger</keyword>
<evidence type="ECO:0000256" key="5">
    <source>
        <dbReference type="SAM" id="MobiDB-lite"/>
    </source>
</evidence>
<dbReference type="InterPro" id="IPR013083">
    <property type="entry name" value="Znf_RING/FYVE/PHD"/>
</dbReference>
<name>A0A0S4JVS1_BODSA</name>
<dbReference type="GO" id="GO:0005769">
    <property type="term" value="C:early endosome"/>
    <property type="evidence" value="ECO:0007669"/>
    <property type="project" value="TreeGrafter"/>
</dbReference>
<dbReference type="Gene3D" id="3.30.40.10">
    <property type="entry name" value="Zinc/RING finger domain, C3HC4 (zinc finger)"/>
    <property type="match status" value="2"/>
</dbReference>
<dbReference type="SMART" id="SM00064">
    <property type="entry name" value="FYVE"/>
    <property type="match status" value="2"/>
</dbReference>
<feature type="domain" description="FYVE-type" evidence="6">
    <location>
        <begin position="174"/>
        <end position="248"/>
    </location>
</feature>
<feature type="compositionally biased region" description="Gly residues" evidence="5">
    <location>
        <begin position="638"/>
        <end position="656"/>
    </location>
</feature>
<keyword evidence="8" id="KW-1185">Reference proteome</keyword>
<dbReference type="InterPro" id="IPR017455">
    <property type="entry name" value="Znf_FYVE-rel"/>
</dbReference>
<reference evidence="8" key="1">
    <citation type="submission" date="2015-09" db="EMBL/GenBank/DDBJ databases">
        <authorList>
            <consortium name="Pathogen Informatics"/>
        </authorList>
    </citation>
    <scope>NUCLEOTIDE SEQUENCE [LARGE SCALE GENOMIC DNA]</scope>
    <source>
        <strain evidence="8">Lake Konstanz</strain>
    </source>
</reference>
<accession>A0A0S4JVS1</accession>
<protein>
    <recommendedName>
        <fullName evidence="6">FYVE-type domain-containing protein</fullName>
    </recommendedName>
</protein>
<feature type="compositionally biased region" description="Gly residues" evidence="5">
    <location>
        <begin position="613"/>
        <end position="632"/>
    </location>
</feature>
<evidence type="ECO:0000313" key="7">
    <source>
        <dbReference type="EMBL" id="CUG94322.1"/>
    </source>
</evidence>
<dbReference type="SUPFAM" id="SSF57903">
    <property type="entry name" value="FYVE/PHD zinc finger"/>
    <property type="match status" value="2"/>
</dbReference>
<dbReference type="InterPro" id="IPR000306">
    <property type="entry name" value="Znf_FYVE"/>
</dbReference>
<sequence>MRKGKLPMASVSNSSVTNYKDPLGLLRMDDGRNADGYEVHSDCDSEGNEPPMHGAFVNPAEMEGVNIPPPRTNAEIKLPFTTVRNRLRYRDQFASKLYYEEWVEGQNADTIDPDRRMTARRAVKQLELDSDYPAAKPYFWKAMCPKCNQTFAPHVPSAWECPNCKEKVWQQADDPESKACAVCRRMVAKFYSIGNRRFSAPVGLHGHNCRRCGRIVCDDCYNPNLINLSTYGYTTPQKVCTECVQNIQLELTPPDEDDFQEDADDITATKTMEEEQAVQPYWPPHCHVCNMYLGKPPPKWECRNCQTKVWQPASAPQSSECWLCHTKMPKIQCHRCGQLACDKCGGFAQPLPELGFDLGEALPVCKGCYGGISHGQGIIPDDILNDLMAERQSHCRGQERAGATVVTNCPMCFSPCAEGVRQNCAVCGWLCCLTCTQYKEPGRSNSTVKGAPATSGQSICIHCFDPRKASLPDHRDDTFWPPRCLTCHRAWLTPPEMWRCPFQCGNVWQPIMHIASKACASCGKATGGGGINCRCCGRVVCGPCGSNMAEVPELGFTRGSKVPRCPKCRGAAPPASDAPKGGSSQDRKPAASPPRKALSPTPGRGGKSPMPRGGRGGPPVGRGGGSPVGRPGGNTPVGRGGGTPVGRGGVANGRGGISPQRGRGGPPPPRGRGA</sequence>
<dbReference type="PANTHER" id="PTHR46189">
    <property type="entry name" value="LD41958P"/>
    <property type="match status" value="1"/>
</dbReference>
<dbReference type="GO" id="GO:0008270">
    <property type="term" value="F:zinc ion binding"/>
    <property type="evidence" value="ECO:0007669"/>
    <property type="project" value="UniProtKB-KW"/>
</dbReference>
<keyword evidence="3" id="KW-0862">Zinc</keyword>
<dbReference type="EMBL" id="CYKH01002234">
    <property type="protein sequence ID" value="CUG94322.1"/>
    <property type="molecule type" value="Genomic_DNA"/>
</dbReference>
<dbReference type="InterPro" id="IPR042234">
    <property type="entry name" value="WDFY1/WDFY2"/>
</dbReference>
<dbReference type="Pfam" id="PF01363">
    <property type="entry name" value="FYVE"/>
    <property type="match status" value="1"/>
</dbReference>
<evidence type="ECO:0000259" key="6">
    <source>
        <dbReference type="PROSITE" id="PS50178"/>
    </source>
</evidence>
<dbReference type="AlphaFoldDB" id="A0A0S4JVS1"/>
<organism evidence="7 8">
    <name type="scientific">Bodo saltans</name>
    <name type="common">Flagellated protozoan</name>
    <dbReference type="NCBI Taxonomy" id="75058"/>
    <lineage>
        <taxon>Eukaryota</taxon>
        <taxon>Discoba</taxon>
        <taxon>Euglenozoa</taxon>
        <taxon>Kinetoplastea</taxon>
        <taxon>Metakinetoplastina</taxon>
        <taxon>Eubodonida</taxon>
        <taxon>Bodonidae</taxon>
        <taxon>Bodo</taxon>
    </lineage>
</organism>
<dbReference type="PANTHER" id="PTHR46189:SF1">
    <property type="entry name" value="LD41958P"/>
    <property type="match status" value="1"/>
</dbReference>
<evidence type="ECO:0000256" key="3">
    <source>
        <dbReference type="ARBA" id="ARBA00022833"/>
    </source>
</evidence>
<evidence type="ECO:0000256" key="4">
    <source>
        <dbReference type="PROSITE-ProRule" id="PRU00091"/>
    </source>
</evidence>